<sequence length="118" mass="12970">CPLPSLPPAPRLRLTEIKGLSANTGEDYNELARRIRQRKRPQNEAASRDVMKPGLPDSDTTPTNITWSTWLPLAGGADEDPGVKEPGSEGTTSLASWRVLYLHPDLSVSVRGPRLMLR</sequence>
<organism evidence="2 3">
    <name type="scientific">Cherax quadricarinatus</name>
    <name type="common">Australian red claw crayfish</name>
    <dbReference type="NCBI Taxonomy" id="27406"/>
    <lineage>
        <taxon>Eukaryota</taxon>
        <taxon>Metazoa</taxon>
        <taxon>Ecdysozoa</taxon>
        <taxon>Arthropoda</taxon>
        <taxon>Crustacea</taxon>
        <taxon>Multicrustacea</taxon>
        <taxon>Malacostraca</taxon>
        <taxon>Eumalacostraca</taxon>
        <taxon>Eucarida</taxon>
        <taxon>Decapoda</taxon>
        <taxon>Pleocyemata</taxon>
        <taxon>Astacidea</taxon>
        <taxon>Parastacoidea</taxon>
        <taxon>Parastacidae</taxon>
        <taxon>Cherax</taxon>
    </lineage>
</organism>
<keyword evidence="3" id="KW-1185">Reference proteome</keyword>
<comment type="caution">
    <text evidence="2">The sequence shown here is derived from an EMBL/GenBank/DDBJ whole genome shotgun (WGS) entry which is preliminary data.</text>
</comment>
<dbReference type="EMBL" id="JARKIK010000036">
    <property type="protein sequence ID" value="KAK8739564.1"/>
    <property type="molecule type" value="Genomic_DNA"/>
</dbReference>
<gene>
    <name evidence="2" type="ORF">OTU49_003402</name>
</gene>
<reference evidence="2 3" key="1">
    <citation type="journal article" date="2024" name="BMC Genomics">
        <title>Genome assembly of redclaw crayfish (Cherax quadricarinatus) provides insights into its immune adaptation and hypoxia tolerance.</title>
        <authorList>
            <person name="Liu Z."/>
            <person name="Zheng J."/>
            <person name="Li H."/>
            <person name="Fang K."/>
            <person name="Wang S."/>
            <person name="He J."/>
            <person name="Zhou D."/>
            <person name="Weng S."/>
            <person name="Chi M."/>
            <person name="Gu Z."/>
            <person name="He J."/>
            <person name="Li F."/>
            <person name="Wang M."/>
        </authorList>
    </citation>
    <scope>NUCLEOTIDE SEQUENCE [LARGE SCALE GENOMIC DNA]</scope>
    <source>
        <strain evidence="2">ZL_2023a</strain>
    </source>
</reference>
<proteinExistence type="predicted"/>
<feature type="non-terminal residue" evidence="2">
    <location>
        <position position="1"/>
    </location>
</feature>
<dbReference type="Proteomes" id="UP001445076">
    <property type="component" value="Unassembled WGS sequence"/>
</dbReference>
<protein>
    <submittedName>
        <fullName evidence="2">Uncharacterized protein</fullName>
    </submittedName>
</protein>
<dbReference type="AlphaFoldDB" id="A0AAW0XIQ8"/>
<evidence type="ECO:0000256" key="1">
    <source>
        <dbReference type="SAM" id="MobiDB-lite"/>
    </source>
</evidence>
<name>A0AAW0XIQ8_CHEQU</name>
<accession>A0AAW0XIQ8</accession>
<evidence type="ECO:0000313" key="3">
    <source>
        <dbReference type="Proteomes" id="UP001445076"/>
    </source>
</evidence>
<feature type="non-terminal residue" evidence="2">
    <location>
        <position position="118"/>
    </location>
</feature>
<evidence type="ECO:0000313" key="2">
    <source>
        <dbReference type="EMBL" id="KAK8739564.1"/>
    </source>
</evidence>
<feature type="region of interest" description="Disordered" evidence="1">
    <location>
        <begin position="35"/>
        <end position="66"/>
    </location>
</feature>